<dbReference type="PANTHER" id="PTHR13117">
    <property type="entry name" value="ENDOPLASMIC RETICULUM MULTISPAN TRANSMEMBRANE PROTEIN-RELATED"/>
    <property type="match status" value="1"/>
</dbReference>
<keyword evidence="6 9" id="KW-1133">Transmembrane helix</keyword>
<comment type="subcellular location">
    <subcellularLocation>
        <location evidence="1 9">Endoplasmic reticulum membrane</location>
        <topology evidence="1 9">Multi-pass membrane protein</topology>
    </subcellularLocation>
</comment>
<comment type="similarity">
    <text evidence="3 9">Belongs to the RFT1 family.</text>
</comment>
<organism evidence="10 11">
    <name type="scientific">Plasmodiophora brassicae</name>
    <name type="common">Clubroot disease agent</name>
    <dbReference type="NCBI Taxonomy" id="37360"/>
    <lineage>
        <taxon>Eukaryota</taxon>
        <taxon>Sar</taxon>
        <taxon>Rhizaria</taxon>
        <taxon>Endomyxa</taxon>
        <taxon>Phytomyxea</taxon>
        <taxon>Plasmodiophorida</taxon>
        <taxon>Plasmodiophoridae</taxon>
        <taxon>Plasmodiophora</taxon>
    </lineage>
</organism>
<evidence type="ECO:0000313" key="10">
    <source>
        <dbReference type="EMBL" id="CEO99172.1"/>
    </source>
</evidence>
<dbReference type="GO" id="GO:0005789">
    <property type="term" value="C:endoplasmic reticulum membrane"/>
    <property type="evidence" value="ECO:0007669"/>
    <property type="project" value="UniProtKB-SubCell"/>
</dbReference>
<comment type="function">
    <text evidence="8 9">Intramembrane glycolipid transporter that operates in the biosynthetic pathway of dolichol-linked oligosaccharides, the glycan precursors employed in protein asparagine (N)-glycosylation. The sequential addition of sugars to dolichol pyrophosphate produces dolichol-linked oligosaccharides containing fourteen sugars, including two GlcNAcs, nine mannoses and three glucoses. Once assembled, the oligosaccharide is transferred from the lipid to nascent proteins by oligosaccharyltransferases. The assembly of dolichol-linked oligosaccharides begins on the cytosolic side of the endoplasmic reticulum membrane and finishes in its lumen. RFT1 could mediate the translocation of the cytosolically oriented intermediate DolPP-GlcNAc2Man5, produced by ALG11, into the ER lumen where dolichol-linked oligosaccharides assembly continues. However, the intramembrane lipid transporter activity could not be confirmed in vitro.</text>
</comment>
<dbReference type="GO" id="GO:0006488">
    <property type="term" value="P:dolichol-linked oligosaccharide biosynthetic process"/>
    <property type="evidence" value="ECO:0007669"/>
    <property type="project" value="InterPro"/>
</dbReference>
<comment type="pathway">
    <text evidence="2">Protein modification; protein glycosylation.</text>
</comment>
<evidence type="ECO:0000256" key="2">
    <source>
        <dbReference type="ARBA" id="ARBA00004922"/>
    </source>
</evidence>
<keyword evidence="7 9" id="KW-0472">Membrane</keyword>
<dbReference type="OrthoDB" id="9979195at2759"/>
<feature type="transmembrane region" description="Helical" evidence="9">
    <location>
        <begin position="21"/>
        <end position="40"/>
    </location>
</feature>
<evidence type="ECO:0000256" key="7">
    <source>
        <dbReference type="ARBA" id="ARBA00023136"/>
    </source>
</evidence>
<dbReference type="STRING" id="37360.A0A0G4IVD2"/>
<evidence type="ECO:0000256" key="6">
    <source>
        <dbReference type="ARBA" id="ARBA00022989"/>
    </source>
</evidence>
<reference evidence="10 11" key="1">
    <citation type="submission" date="2015-02" db="EMBL/GenBank/DDBJ databases">
        <authorList>
            <person name="Chooi Y.-H."/>
        </authorList>
    </citation>
    <scope>NUCLEOTIDE SEQUENCE [LARGE SCALE GENOMIC DNA]</scope>
    <source>
        <strain evidence="10">E3</strain>
    </source>
</reference>
<dbReference type="AlphaFoldDB" id="A0A0G4IVD2"/>
<evidence type="ECO:0000256" key="9">
    <source>
        <dbReference type="RuleBase" id="RU365067"/>
    </source>
</evidence>
<sequence length="520" mass="56672">LSSAVRQSVDGSGCQSRYRGGAGCSMLAWVSMLVGQQLLSRCLTFLLNVGVTRAMPIDEYGVTVNLALLDATVLFVSREPLRRIAMRGTSPAHVRSCVNLSWFVSIPVSVVITMVASWFWTAPKYSTCMSLYSFALVIDMLSEPFYLVTLIESRVGRRVAFESFATILRVTATFALVVAPFAMGINAFGWAQLVYAITKLAAFVGDAIMWRSTLALPTFLDNGKAFDADVSGLGGMFAIQTVEKYLLTEGEKIVLVGIGNDLQAQGVYALVQNLGSLVARFLLQPIEEVAAIHFSKEGRSAAAFQEITFLTKFMVLLGLVFVVFGPAYSFVLLHILYGSMWSQGSNAASVLSLYLVYVLTLGVNGVTEAFMLSLISKQELQTYSILLVPFSGLYLLLSTALMPFGATGLILANSLSMSSRIAYSLWFIRKHFQTTWNDLLAAILPKFSTVSLMAVVPMVLYASYSGFKVRSDPSLSGFACHIAVGIVCLISSAATVWKRERELVATGRSLFGKRARQHAE</sequence>
<feature type="transmembrane region" description="Helical" evidence="9">
    <location>
        <begin position="313"/>
        <end position="337"/>
    </location>
</feature>
<dbReference type="OMA" id="WPGKLFG"/>
<evidence type="ECO:0000256" key="1">
    <source>
        <dbReference type="ARBA" id="ARBA00004477"/>
    </source>
</evidence>
<dbReference type="Proteomes" id="UP000039324">
    <property type="component" value="Unassembled WGS sequence"/>
</dbReference>
<feature type="transmembrane region" description="Helical" evidence="9">
    <location>
        <begin position="98"/>
        <end position="120"/>
    </location>
</feature>
<feature type="transmembrane region" description="Helical" evidence="9">
    <location>
        <begin position="60"/>
        <end position="77"/>
    </location>
</feature>
<feature type="transmembrane region" description="Helical" evidence="9">
    <location>
        <begin position="410"/>
        <end position="428"/>
    </location>
</feature>
<feature type="transmembrane region" description="Helical" evidence="9">
    <location>
        <begin position="163"/>
        <end position="183"/>
    </location>
</feature>
<evidence type="ECO:0000256" key="5">
    <source>
        <dbReference type="ARBA" id="ARBA00022824"/>
    </source>
</evidence>
<dbReference type="Pfam" id="PF04506">
    <property type="entry name" value="Rft-1"/>
    <property type="match status" value="1"/>
</dbReference>
<dbReference type="PANTHER" id="PTHR13117:SF5">
    <property type="entry name" value="PROTEIN RFT1 HOMOLOG"/>
    <property type="match status" value="1"/>
</dbReference>
<accession>A0A0G4IVD2</accession>
<evidence type="ECO:0000256" key="3">
    <source>
        <dbReference type="ARBA" id="ARBA00010288"/>
    </source>
</evidence>
<feature type="transmembrane region" description="Helical" evidence="9">
    <location>
        <begin position="383"/>
        <end position="404"/>
    </location>
</feature>
<feature type="transmembrane region" description="Helical" evidence="9">
    <location>
        <begin position="349"/>
        <end position="371"/>
    </location>
</feature>
<dbReference type="InterPro" id="IPR007594">
    <property type="entry name" value="RFT1"/>
</dbReference>
<name>A0A0G4IVD2_PLABS</name>
<feature type="transmembrane region" description="Helical" evidence="9">
    <location>
        <begin position="440"/>
        <end position="464"/>
    </location>
</feature>
<evidence type="ECO:0000256" key="8">
    <source>
        <dbReference type="ARBA" id="ARBA00045912"/>
    </source>
</evidence>
<keyword evidence="11" id="KW-1185">Reference proteome</keyword>
<dbReference type="EMBL" id="CDSF01000090">
    <property type="protein sequence ID" value="CEO99172.1"/>
    <property type="molecule type" value="Genomic_DNA"/>
</dbReference>
<keyword evidence="4 9" id="KW-0812">Transmembrane</keyword>
<feature type="transmembrane region" description="Helical" evidence="9">
    <location>
        <begin position="476"/>
        <end position="497"/>
    </location>
</feature>
<gene>
    <name evidence="10" type="ORF">PBRA_001078</name>
</gene>
<keyword evidence="5" id="KW-0256">Endoplasmic reticulum</keyword>
<evidence type="ECO:0000313" key="11">
    <source>
        <dbReference type="Proteomes" id="UP000039324"/>
    </source>
</evidence>
<feature type="non-terminal residue" evidence="10">
    <location>
        <position position="1"/>
    </location>
</feature>
<proteinExistence type="inferred from homology"/>
<protein>
    <recommendedName>
        <fullName evidence="9">Protein RFT1 homolog</fullName>
    </recommendedName>
</protein>
<dbReference type="GO" id="GO:0034203">
    <property type="term" value="P:glycolipid translocation"/>
    <property type="evidence" value="ECO:0007669"/>
    <property type="project" value="TreeGrafter"/>
</dbReference>
<evidence type="ECO:0000256" key="4">
    <source>
        <dbReference type="ARBA" id="ARBA00022692"/>
    </source>
</evidence>